<sequence length="70" mass="8158">MVLGKKSDKEVKGVRIRNNTVGRRIDEMSEDNEIQLVEKRKTKRFSLHMDKSTSRGSEAIVITHVRYIDK</sequence>
<comment type="caution">
    <text evidence="1">The sequence shown here is derived from an EMBL/GenBank/DDBJ whole genome shotgun (WGS) entry which is preliminary data.</text>
</comment>
<evidence type="ECO:0000313" key="1">
    <source>
        <dbReference type="EMBL" id="CAL1532704.1"/>
    </source>
</evidence>
<evidence type="ECO:0000313" key="2">
    <source>
        <dbReference type="Proteomes" id="UP001497497"/>
    </source>
</evidence>
<proteinExistence type="predicted"/>
<reference evidence="1 2" key="1">
    <citation type="submission" date="2024-04" db="EMBL/GenBank/DDBJ databases">
        <authorList>
            <consortium name="Genoscope - CEA"/>
            <person name="William W."/>
        </authorList>
    </citation>
    <scope>NUCLEOTIDE SEQUENCE [LARGE SCALE GENOMIC DNA]</scope>
</reference>
<name>A0AAV2HFS8_LYMST</name>
<dbReference type="EMBL" id="CAXITT010000123">
    <property type="protein sequence ID" value="CAL1532704.1"/>
    <property type="molecule type" value="Genomic_DNA"/>
</dbReference>
<accession>A0AAV2HFS8</accession>
<keyword evidence="2" id="KW-1185">Reference proteome</keyword>
<protein>
    <submittedName>
        <fullName evidence="1">Uncharacterized protein</fullName>
    </submittedName>
</protein>
<dbReference type="AlphaFoldDB" id="A0AAV2HFS8"/>
<organism evidence="1 2">
    <name type="scientific">Lymnaea stagnalis</name>
    <name type="common">Great pond snail</name>
    <name type="synonym">Helix stagnalis</name>
    <dbReference type="NCBI Taxonomy" id="6523"/>
    <lineage>
        <taxon>Eukaryota</taxon>
        <taxon>Metazoa</taxon>
        <taxon>Spiralia</taxon>
        <taxon>Lophotrochozoa</taxon>
        <taxon>Mollusca</taxon>
        <taxon>Gastropoda</taxon>
        <taxon>Heterobranchia</taxon>
        <taxon>Euthyneura</taxon>
        <taxon>Panpulmonata</taxon>
        <taxon>Hygrophila</taxon>
        <taxon>Lymnaeoidea</taxon>
        <taxon>Lymnaeidae</taxon>
        <taxon>Lymnaea</taxon>
    </lineage>
</organism>
<dbReference type="Proteomes" id="UP001497497">
    <property type="component" value="Unassembled WGS sequence"/>
</dbReference>
<gene>
    <name evidence="1" type="ORF">GSLYS_00006722001</name>
</gene>